<dbReference type="InterPro" id="IPR050561">
    <property type="entry name" value="PTP"/>
</dbReference>
<dbReference type="PANTHER" id="PTHR23339">
    <property type="entry name" value="TYROSINE SPECIFIC PROTEIN PHOSPHATASE AND DUAL SPECIFICITY PROTEIN PHOSPHATASE"/>
    <property type="match status" value="1"/>
</dbReference>
<dbReference type="AlphaFoldDB" id="A0A1N7M431"/>
<evidence type="ECO:0000313" key="2">
    <source>
        <dbReference type="EMBL" id="SIS80844.1"/>
    </source>
</evidence>
<dbReference type="PROSITE" id="PS50056">
    <property type="entry name" value="TYR_PHOSPHATASE_2"/>
    <property type="match status" value="1"/>
</dbReference>
<dbReference type="Pfam" id="PF22785">
    <property type="entry name" value="Tc-R-P"/>
    <property type="match status" value="1"/>
</dbReference>
<dbReference type="SUPFAM" id="SSF52799">
    <property type="entry name" value="(Phosphotyrosine protein) phosphatases II"/>
    <property type="match status" value="1"/>
</dbReference>
<dbReference type="FunFam" id="3.90.190.10:FF:000157">
    <property type="entry name" value="Protein-tyrosine phosphatase"/>
    <property type="match status" value="1"/>
</dbReference>
<dbReference type="InterPro" id="IPR029021">
    <property type="entry name" value="Prot-tyrosine_phosphatase-like"/>
</dbReference>
<accession>A0A1N7M431</accession>
<dbReference type="InterPro" id="IPR016130">
    <property type="entry name" value="Tyr_Pase_AS"/>
</dbReference>
<feature type="domain" description="Tyrosine specific protein phosphatases" evidence="1">
    <location>
        <begin position="81"/>
        <end position="148"/>
    </location>
</feature>
<dbReference type="RefSeq" id="WP_076529586.1">
    <property type="nucleotide sequence ID" value="NZ_BMEH01000002.1"/>
</dbReference>
<name>A0A1N7M431_9RHOB</name>
<dbReference type="EMBL" id="FTOT01000002">
    <property type="protein sequence ID" value="SIS80844.1"/>
    <property type="molecule type" value="Genomic_DNA"/>
</dbReference>
<dbReference type="Proteomes" id="UP000186141">
    <property type="component" value="Unassembled WGS sequence"/>
</dbReference>
<protein>
    <submittedName>
        <fullName evidence="2">Cyclin-dependent kinase inhibitor 3 (CDKN3)</fullName>
    </submittedName>
</protein>
<dbReference type="Gene3D" id="3.90.190.10">
    <property type="entry name" value="Protein tyrosine phosphatase superfamily"/>
    <property type="match status" value="1"/>
</dbReference>
<organism evidence="2 3">
    <name type="scientific">Gemmobacter megaterium</name>
    <dbReference type="NCBI Taxonomy" id="1086013"/>
    <lineage>
        <taxon>Bacteria</taxon>
        <taxon>Pseudomonadati</taxon>
        <taxon>Pseudomonadota</taxon>
        <taxon>Alphaproteobacteria</taxon>
        <taxon>Rhodobacterales</taxon>
        <taxon>Paracoccaceae</taxon>
        <taxon>Gemmobacter</taxon>
    </lineage>
</organism>
<proteinExistence type="predicted"/>
<dbReference type="PROSITE" id="PS00383">
    <property type="entry name" value="TYR_PHOSPHATASE_1"/>
    <property type="match status" value="1"/>
</dbReference>
<dbReference type="STRING" id="1086013.SAMN05421774_102400"/>
<evidence type="ECO:0000313" key="3">
    <source>
        <dbReference type="Proteomes" id="UP000186141"/>
    </source>
</evidence>
<keyword evidence="3" id="KW-1185">Reference proteome</keyword>
<dbReference type="InterPro" id="IPR000387">
    <property type="entry name" value="Tyr_Pase_dom"/>
</dbReference>
<gene>
    <name evidence="2" type="ORF">SAMN05421774_102400</name>
</gene>
<sequence>MSLPAAQVPVGAGWLSLSPLPGRGGDLAGDVAALAAWGADLVVSLTQAQEMDTGDLAGALGLAGLGWRHLPVPDYGVPGPGEGLVLVDELSARLASGGRIALHCLGGCGRSGMLALRLMVRSGEAPDAALIRLRAARPCAIETSGQMDWARRG</sequence>
<dbReference type="OrthoDB" id="9806482at2"/>
<reference evidence="2 3" key="1">
    <citation type="submission" date="2017-01" db="EMBL/GenBank/DDBJ databases">
        <authorList>
            <person name="Mah S.A."/>
            <person name="Swanson W.J."/>
            <person name="Moy G.W."/>
            <person name="Vacquier V.D."/>
        </authorList>
    </citation>
    <scope>NUCLEOTIDE SEQUENCE [LARGE SCALE GENOMIC DNA]</scope>
    <source>
        <strain evidence="2 3">DSM 26375</strain>
    </source>
</reference>
<evidence type="ECO:0000259" key="1">
    <source>
        <dbReference type="PROSITE" id="PS50056"/>
    </source>
</evidence>